<name>A0A5N5V7K0_MYCPH</name>
<comment type="caution">
    <text evidence="1">The sequence shown here is derived from an EMBL/GenBank/DDBJ whole genome shotgun (WGS) entry which is preliminary data.</text>
</comment>
<dbReference type="PANTHER" id="PTHR43459">
    <property type="entry name" value="ENOYL-COA HYDRATASE"/>
    <property type="match status" value="1"/>
</dbReference>
<keyword evidence="2" id="KW-1185">Reference proteome</keyword>
<dbReference type="GeneID" id="74302046"/>
<dbReference type="SUPFAM" id="SSF52096">
    <property type="entry name" value="ClpP/crotonase"/>
    <property type="match status" value="1"/>
</dbReference>
<dbReference type="CDD" id="cd06558">
    <property type="entry name" value="crotonase-like"/>
    <property type="match status" value="1"/>
</dbReference>
<gene>
    <name evidence="1" type="ORF">MPHL21000_10385</name>
</gene>
<proteinExistence type="predicted"/>
<dbReference type="EMBL" id="ANBP01000012">
    <property type="protein sequence ID" value="KAB7756479.1"/>
    <property type="molecule type" value="Genomic_DNA"/>
</dbReference>
<dbReference type="InterPro" id="IPR029045">
    <property type="entry name" value="ClpP/crotonase-like_dom_sf"/>
</dbReference>
<dbReference type="GO" id="GO:0003824">
    <property type="term" value="F:catalytic activity"/>
    <property type="evidence" value="ECO:0007669"/>
    <property type="project" value="UniProtKB-ARBA"/>
</dbReference>
<dbReference type="PANTHER" id="PTHR43459:SF1">
    <property type="entry name" value="EG:BACN32G11.4 PROTEIN"/>
    <property type="match status" value="1"/>
</dbReference>
<dbReference type="Gene3D" id="3.90.226.10">
    <property type="entry name" value="2-enoyl-CoA Hydratase, Chain A, domain 1"/>
    <property type="match status" value="1"/>
</dbReference>
<reference evidence="1 2" key="1">
    <citation type="submission" date="2012-10" db="EMBL/GenBank/DDBJ databases">
        <title>The draft sequence of the Mycobacterium pheli genome.</title>
        <authorList>
            <person name="Pettersson B.M.F."/>
            <person name="Das S."/>
            <person name="Dasgupta S."/>
            <person name="Bhattacharya A."/>
            <person name="Kirsebom L.A."/>
        </authorList>
    </citation>
    <scope>NUCLEOTIDE SEQUENCE [LARGE SCALE GENOMIC DNA]</scope>
    <source>
        <strain evidence="1 2">CCUG 21000</strain>
    </source>
</reference>
<dbReference type="Pfam" id="PF00378">
    <property type="entry name" value="ECH_1"/>
    <property type="match status" value="1"/>
</dbReference>
<dbReference type="AlphaFoldDB" id="A0A5N5V7K0"/>
<sequence>MTDKDSLYRAMVASGDDPDAPRRVRVERRGDRAVVTLDEPQRLNVLSAPLVRQLRRALADLDADPQVRSVVLTGADPGFSAGGDLQMMDAAISALDAAEGAADIWRWIRREFGAVARLIAGSDTIFIAALNGAAAGVGLAWALTCDVVIASERAVIVPAFGKLGLLPEVGTSWALTRRLGYQGALAYYLRGEHLDARAAQRMGLVQEVVEHERLLAVADEWCDRVAALPPHATAMAKPLLRAAADADWPDAITLEEFAEPVCFTTGAFADSVRSML</sequence>
<evidence type="ECO:0000313" key="2">
    <source>
        <dbReference type="Proteomes" id="UP000325690"/>
    </source>
</evidence>
<dbReference type="RefSeq" id="WP_003886300.1">
    <property type="nucleotide sequence ID" value="NZ_ANBO01000023.1"/>
</dbReference>
<dbReference type="Proteomes" id="UP000325690">
    <property type="component" value="Unassembled WGS sequence"/>
</dbReference>
<accession>A0A5N5V7K0</accession>
<evidence type="ECO:0000313" key="1">
    <source>
        <dbReference type="EMBL" id="KAB7756479.1"/>
    </source>
</evidence>
<dbReference type="InterPro" id="IPR001753">
    <property type="entry name" value="Enoyl-CoA_hydra/iso"/>
</dbReference>
<protein>
    <submittedName>
        <fullName evidence="1">Enoyl-CoA hydratase</fullName>
    </submittedName>
</protein>
<organism evidence="1 2">
    <name type="scientific">Mycolicibacterium phlei DSM 43239 = CCUG 21000</name>
    <dbReference type="NCBI Taxonomy" id="1226750"/>
    <lineage>
        <taxon>Bacteria</taxon>
        <taxon>Bacillati</taxon>
        <taxon>Actinomycetota</taxon>
        <taxon>Actinomycetes</taxon>
        <taxon>Mycobacteriales</taxon>
        <taxon>Mycobacteriaceae</taxon>
        <taxon>Mycolicibacterium</taxon>
    </lineage>
</organism>